<keyword evidence="3" id="KW-0862">Zinc</keyword>
<dbReference type="OrthoDB" id="552049at2759"/>
<dbReference type="InterPro" id="IPR054076">
    <property type="entry name" value="ZUO1-like_ZHD"/>
</dbReference>
<evidence type="ECO:0000256" key="3">
    <source>
        <dbReference type="ARBA" id="ARBA00022833"/>
    </source>
</evidence>
<evidence type="ECO:0000256" key="1">
    <source>
        <dbReference type="ARBA" id="ARBA00022723"/>
    </source>
</evidence>
<dbReference type="PROSITE" id="PS50076">
    <property type="entry name" value="DNAJ_2"/>
    <property type="match status" value="1"/>
</dbReference>
<keyword evidence="1" id="KW-0479">Metal-binding</keyword>
<keyword evidence="8" id="KW-1185">Reference proteome</keyword>
<dbReference type="Proteomes" id="UP000719412">
    <property type="component" value="Unassembled WGS sequence"/>
</dbReference>
<evidence type="ECO:0000256" key="2">
    <source>
        <dbReference type="ARBA" id="ARBA00022771"/>
    </source>
</evidence>
<protein>
    <recommendedName>
        <fullName evidence="4">DnaJ homolog subfamily C member 21</fullName>
    </recommendedName>
</protein>
<reference evidence="7" key="1">
    <citation type="journal article" date="2020" name="J Insects Food Feed">
        <title>The yellow mealworm (Tenebrio molitor) genome: a resource for the emerging insects as food and feed industry.</title>
        <authorList>
            <person name="Eriksson T."/>
            <person name="Andere A."/>
            <person name="Kelstrup H."/>
            <person name="Emery V."/>
            <person name="Picard C."/>
        </authorList>
    </citation>
    <scope>NUCLEOTIDE SEQUENCE</scope>
    <source>
        <strain evidence="7">Stoneville</strain>
        <tissue evidence="7">Whole head</tissue>
    </source>
</reference>
<dbReference type="InterPro" id="IPR013087">
    <property type="entry name" value="Znf_C2H2_type"/>
</dbReference>
<dbReference type="InterPro" id="IPR003604">
    <property type="entry name" value="Matrin/U1-like-C_Znf_C2H2"/>
</dbReference>
<dbReference type="PANTHER" id="PTHR44029:SF1">
    <property type="entry name" value="DNAJ HOMOLOG SUBFAMILY C MEMBER 21"/>
    <property type="match status" value="1"/>
</dbReference>
<dbReference type="PROSITE" id="PS00636">
    <property type="entry name" value="DNAJ_1"/>
    <property type="match status" value="1"/>
</dbReference>
<dbReference type="GO" id="GO:0005737">
    <property type="term" value="C:cytoplasm"/>
    <property type="evidence" value="ECO:0007669"/>
    <property type="project" value="TreeGrafter"/>
</dbReference>
<dbReference type="GO" id="GO:0003676">
    <property type="term" value="F:nucleic acid binding"/>
    <property type="evidence" value="ECO:0007669"/>
    <property type="project" value="InterPro"/>
</dbReference>
<evidence type="ECO:0000259" key="6">
    <source>
        <dbReference type="PROSITE" id="PS50076"/>
    </source>
</evidence>
<dbReference type="AlphaFoldDB" id="A0A8J6HGS9"/>
<proteinExistence type="predicted"/>
<comment type="caution">
    <text evidence="7">The sequence shown here is derived from an EMBL/GenBank/DDBJ whole genome shotgun (WGS) entry which is preliminary data.</text>
</comment>
<dbReference type="SMART" id="SM00271">
    <property type="entry name" value="DnaJ"/>
    <property type="match status" value="1"/>
</dbReference>
<sequence length="516" mass="61322">MKCHYEILDVSRDADAAEIKSAYRKYALKWHPDKNLTNTEFAKEQFQLVQQAYEVLSDPQERAWYDKHREQILRGSDSEFQDSSLDVFQYFTTTCFKGYGDDEKGFYTVYRNVFDQIIKEDLEFIDDKEEFCEIPRFGDSKSDYDEVVGPFYSYWSSYCTKKSYVWRDPYDIKETRDRRVLKLIEKENKKVRQKAKKERNEEVRNLVAFVRKRDKRVQEHTKLLEARILENRQKQEKLSKQRRLERKRELNESGAQAEWTKFDNVKSELEEIEKKLAEEFSNSEDDDDDEDISDLYCVACNKIFKTPKALENHESSKKHKENVERLKEIMLEEEEEEITDDEVEAAAEEDVDDISQTDDLSETSEESEDSVEQLKKQKKKNKKAKNIMTINNEEEISCEVDMTKVEDSDDNFDFELTKKQKKKNAKKQNKSKVTTENKNEENEVTVEKIMKNGRKKQNKKEKQCTNIEEIDTDHCCVTCLAKFSSKNKLFQHLKQTRHGAYLPNKNVKVRRNGREE</sequence>
<feature type="compositionally biased region" description="Basic and acidic residues" evidence="5">
    <location>
        <begin position="433"/>
        <end position="444"/>
    </location>
</feature>
<dbReference type="EMBL" id="JABDTM020024307">
    <property type="protein sequence ID" value="KAH0814411.1"/>
    <property type="molecule type" value="Genomic_DNA"/>
</dbReference>
<dbReference type="GO" id="GO:0008270">
    <property type="term" value="F:zinc ion binding"/>
    <property type="evidence" value="ECO:0007669"/>
    <property type="project" value="UniProtKB-KW"/>
</dbReference>
<feature type="compositionally biased region" description="Basic residues" evidence="5">
    <location>
        <begin position="419"/>
        <end position="430"/>
    </location>
</feature>
<dbReference type="InterPro" id="IPR018253">
    <property type="entry name" value="DnaJ_domain_CS"/>
</dbReference>
<dbReference type="SMART" id="SM00355">
    <property type="entry name" value="ZnF_C2H2"/>
    <property type="match status" value="2"/>
</dbReference>
<dbReference type="CDD" id="cd06257">
    <property type="entry name" value="DnaJ"/>
    <property type="match status" value="1"/>
</dbReference>
<dbReference type="InterPro" id="IPR051964">
    <property type="entry name" value="Chaperone_stress_response"/>
</dbReference>
<evidence type="ECO:0000313" key="7">
    <source>
        <dbReference type="EMBL" id="KAH0814411.1"/>
    </source>
</evidence>
<dbReference type="InterPro" id="IPR022755">
    <property type="entry name" value="Znf_C2H2_jaz"/>
</dbReference>
<dbReference type="Pfam" id="PF12171">
    <property type="entry name" value="zf-C2H2_jaz"/>
    <property type="match status" value="1"/>
</dbReference>
<dbReference type="PANTHER" id="PTHR44029">
    <property type="entry name" value="DNAJ HOMOLOG SUBFAMILY C MEMBER 21"/>
    <property type="match status" value="1"/>
</dbReference>
<evidence type="ECO:0000256" key="4">
    <source>
        <dbReference type="ARBA" id="ARBA00074367"/>
    </source>
</evidence>
<dbReference type="SMART" id="SM00451">
    <property type="entry name" value="ZnF_U1"/>
    <property type="match status" value="2"/>
</dbReference>
<dbReference type="Pfam" id="PF00226">
    <property type="entry name" value="DnaJ"/>
    <property type="match status" value="1"/>
</dbReference>
<feature type="compositionally biased region" description="Basic residues" evidence="5">
    <location>
        <begin position="376"/>
        <end position="385"/>
    </location>
</feature>
<gene>
    <name evidence="7" type="ORF">GEV33_008378</name>
</gene>
<dbReference type="FunFam" id="1.10.287.110:FF:000046">
    <property type="entry name" value="dnaJ homolog subfamily C member 21"/>
    <property type="match status" value="1"/>
</dbReference>
<evidence type="ECO:0000256" key="5">
    <source>
        <dbReference type="SAM" id="MobiDB-lite"/>
    </source>
</evidence>
<reference evidence="7" key="2">
    <citation type="submission" date="2021-08" db="EMBL/GenBank/DDBJ databases">
        <authorList>
            <person name="Eriksson T."/>
        </authorList>
    </citation>
    <scope>NUCLEOTIDE SEQUENCE</scope>
    <source>
        <strain evidence="7">Stoneville</strain>
        <tissue evidence="7">Whole head</tissue>
    </source>
</reference>
<evidence type="ECO:0000313" key="8">
    <source>
        <dbReference type="Proteomes" id="UP000719412"/>
    </source>
</evidence>
<accession>A0A8J6HGS9</accession>
<keyword evidence="2" id="KW-0863">Zinc-finger</keyword>
<feature type="domain" description="J" evidence="6">
    <location>
        <begin position="3"/>
        <end position="69"/>
    </location>
</feature>
<organism evidence="7 8">
    <name type="scientific">Tenebrio molitor</name>
    <name type="common">Yellow mealworm beetle</name>
    <dbReference type="NCBI Taxonomy" id="7067"/>
    <lineage>
        <taxon>Eukaryota</taxon>
        <taxon>Metazoa</taxon>
        <taxon>Ecdysozoa</taxon>
        <taxon>Arthropoda</taxon>
        <taxon>Hexapoda</taxon>
        <taxon>Insecta</taxon>
        <taxon>Pterygota</taxon>
        <taxon>Neoptera</taxon>
        <taxon>Endopterygota</taxon>
        <taxon>Coleoptera</taxon>
        <taxon>Polyphaga</taxon>
        <taxon>Cucujiformia</taxon>
        <taxon>Tenebrionidae</taxon>
        <taxon>Tenebrio</taxon>
    </lineage>
</organism>
<feature type="region of interest" description="Disordered" evidence="5">
    <location>
        <begin position="419"/>
        <end position="444"/>
    </location>
</feature>
<name>A0A8J6HGS9_TENMO</name>
<feature type="compositionally biased region" description="Acidic residues" evidence="5">
    <location>
        <begin position="333"/>
        <end position="371"/>
    </location>
</feature>
<dbReference type="InterPro" id="IPR001623">
    <property type="entry name" value="DnaJ_domain"/>
</dbReference>
<feature type="region of interest" description="Disordered" evidence="5">
    <location>
        <begin position="333"/>
        <end position="402"/>
    </location>
</feature>
<dbReference type="PROSITE" id="PS00028">
    <property type="entry name" value="ZINC_FINGER_C2H2_1"/>
    <property type="match status" value="2"/>
</dbReference>
<dbReference type="Pfam" id="PF21884">
    <property type="entry name" value="ZUO1-like_ZHD"/>
    <property type="match status" value="1"/>
</dbReference>